<dbReference type="EMBL" id="CALTRL010000390">
    <property type="protein sequence ID" value="CAH7667831.1"/>
    <property type="molecule type" value="Genomic_DNA"/>
</dbReference>
<protein>
    <submittedName>
        <fullName evidence="1">Uncharacterized protein</fullName>
    </submittedName>
</protein>
<comment type="caution">
    <text evidence="1">The sequence shown here is derived from an EMBL/GenBank/DDBJ whole genome shotgun (WGS) entry which is preliminary data.</text>
</comment>
<gene>
    <name evidence="1" type="ORF">PPACK8108_LOCUS2262</name>
    <name evidence="2" type="ORF">PPACK8108_LOCUS2263</name>
</gene>
<proteinExistence type="predicted"/>
<keyword evidence="3" id="KW-1185">Reference proteome</keyword>
<dbReference type="Proteomes" id="UP001153365">
    <property type="component" value="Unassembled WGS sequence"/>
</dbReference>
<dbReference type="EMBL" id="CALTRL010000390">
    <property type="protein sequence ID" value="CAH7667832.1"/>
    <property type="molecule type" value="Genomic_DNA"/>
</dbReference>
<accession>A0AAV0AIL3</accession>
<evidence type="ECO:0000313" key="2">
    <source>
        <dbReference type="EMBL" id="CAH7667832.1"/>
    </source>
</evidence>
<evidence type="ECO:0000313" key="3">
    <source>
        <dbReference type="Proteomes" id="UP001153365"/>
    </source>
</evidence>
<dbReference type="AlphaFoldDB" id="A0AAV0AIL3"/>
<sequence length="117" mass="12906">MIVRKDSKRRDSQENLVGLSSTSQGWNVEVIEYGLSISKAFVINSLARLAQPSLPRYSQGHHQEGEAEGGISQGEKFFLGLMEVITRTYLEDGCDGGSTAAEDKMRLCELVGRLRSL</sequence>
<reference evidence="1" key="1">
    <citation type="submission" date="2022-06" db="EMBL/GenBank/DDBJ databases">
        <authorList>
            <consortium name="SYNGENTA / RWTH Aachen University"/>
        </authorList>
    </citation>
    <scope>NUCLEOTIDE SEQUENCE</scope>
</reference>
<name>A0AAV0AIL3_PHAPC</name>
<organism evidence="1 3">
    <name type="scientific">Phakopsora pachyrhizi</name>
    <name type="common">Asian soybean rust disease fungus</name>
    <dbReference type="NCBI Taxonomy" id="170000"/>
    <lineage>
        <taxon>Eukaryota</taxon>
        <taxon>Fungi</taxon>
        <taxon>Dikarya</taxon>
        <taxon>Basidiomycota</taxon>
        <taxon>Pucciniomycotina</taxon>
        <taxon>Pucciniomycetes</taxon>
        <taxon>Pucciniales</taxon>
        <taxon>Phakopsoraceae</taxon>
        <taxon>Phakopsora</taxon>
    </lineage>
</organism>
<evidence type="ECO:0000313" key="1">
    <source>
        <dbReference type="EMBL" id="CAH7667831.1"/>
    </source>
</evidence>